<dbReference type="PRINTS" id="PR00420">
    <property type="entry name" value="RNGMNOXGNASE"/>
</dbReference>
<dbReference type="SUPFAM" id="SSF51905">
    <property type="entry name" value="FAD/NAD(P)-binding domain"/>
    <property type="match status" value="1"/>
</dbReference>
<dbReference type="NCBIfam" id="TIGR01988">
    <property type="entry name" value="Ubi-OHases"/>
    <property type="match status" value="1"/>
</dbReference>
<dbReference type="Gene3D" id="3.50.50.60">
    <property type="entry name" value="FAD/NAD(P)-binding domain"/>
    <property type="match status" value="2"/>
</dbReference>
<name>A0A0L6VVB0_9BASI</name>
<evidence type="ECO:0000313" key="9">
    <source>
        <dbReference type="EMBL" id="KNZ64547.1"/>
    </source>
</evidence>
<evidence type="ECO:0000256" key="1">
    <source>
        <dbReference type="ARBA" id="ARBA00001974"/>
    </source>
</evidence>
<dbReference type="InterPro" id="IPR051205">
    <property type="entry name" value="UbiH/COQ6_monooxygenase"/>
</dbReference>
<feature type="domain" description="FAD-binding" evidence="8">
    <location>
        <begin position="17"/>
        <end position="224"/>
    </location>
</feature>
<dbReference type="STRING" id="27349.A0A0L6VVB0"/>
<dbReference type="Proteomes" id="UP000037035">
    <property type="component" value="Unassembled WGS sequence"/>
</dbReference>
<feature type="transmembrane region" description="Helical" evidence="7">
    <location>
        <begin position="450"/>
        <end position="469"/>
    </location>
</feature>
<dbReference type="Pfam" id="PF01494">
    <property type="entry name" value="FAD_binding_3"/>
    <property type="match status" value="2"/>
</dbReference>
<keyword evidence="3" id="KW-0285">Flavoprotein</keyword>
<dbReference type="AlphaFoldDB" id="A0A0L6VVB0"/>
<dbReference type="InterPro" id="IPR002938">
    <property type="entry name" value="FAD-bd"/>
</dbReference>
<dbReference type="PANTHER" id="PTHR43876">
    <property type="entry name" value="UBIQUINONE BIOSYNTHESIS MONOOXYGENASE COQ6, MITOCHONDRIAL"/>
    <property type="match status" value="1"/>
</dbReference>
<comment type="cofactor">
    <cofactor evidence="1">
        <name>FAD</name>
        <dbReference type="ChEBI" id="CHEBI:57692"/>
    </cofactor>
</comment>
<keyword evidence="10" id="KW-1185">Reference proteome</keyword>
<comment type="caution">
    <text evidence="9">The sequence shown here is derived from an EMBL/GenBank/DDBJ whole genome shotgun (WGS) entry which is preliminary data.</text>
</comment>
<feature type="domain" description="FAD-binding" evidence="8">
    <location>
        <begin position="385"/>
        <end position="427"/>
    </location>
</feature>
<dbReference type="GO" id="GO:0016705">
    <property type="term" value="F:oxidoreductase activity, acting on paired donors, with incorporation or reduction of molecular oxygen"/>
    <property type="evidence" value="ECO:0007669"/>
    <property type="project" value="InterPro"/>
</dbReference>
<keyword evidence="7" id="KW-0812">Transmembrane</keyword>
<keyword evidence="6" id="KW-0503">Monooxygenase</keyword>
<dbReference type="GO" id="GO:0005739">
    <property type="term" value="C:mitochondrion"/>
    <property type="evidence" value="ECO:0007669"/>
    <property type="project" value="TreeGrafter"/>
</dbReference>
<dbReference type="InterPro" id="IPR010971">
    <property type="entry name" value="UbiH/COQ6"/>
</dbReference>
<keyword evidence="5" id="KW-0560">Oxidoreductase</keyword>
<keyword evidence="7" id="KW-0472">Membrane</keyword>
<sequence>MDGAREMMMGSQQGTEDYDVVIVGGGVVGLTLANAFASCPTIRQAACRIAVLDSADLSSISHWSLPTNQWSNRVSSITNQNIQFLKQIGAWKYIDESRTNPVERMQVWDGVSDARIVFDSIDGLPSSSSSWSSSSSSAQETETVPHMARFVENLHLQKALLQNLHNHPQIRLYANTKVATISPGPANWPILSTENGHLLKSRLLVGADGFNSPVKSYSRITSTGWNYDAHCVVGTLELERTKYNWTAWQRFLTSGPLGLLPLSERHGSLAWSTRPHIAAGLKALDGQTLASTINACFRLPHESVAYLLGRIGMHSTSKPVDAAEIQKEIEWRSSSDVHPSCRVDEGEVPPKVVCARMENVASFPLRMFHADQYLGSLHPSLSNDNQPARTVLVGDAAHVLHPMAGQGLNLGLTDARELAKTVREALENGQDIGKLFFFTRVTPRKKLLKLYCCCKFCIFLGGLTALMGYGRSRYLANHIVMATVDKLQKLYSMENGMVVWGRSVGVEVLNELPGLKRVMMGRAGGATDQLADGTAPRSAGPWTALADAYLAAQKASLIANGIASFAARTFRTSLHRATAPN</sequence>
<reference evidence="9 10" key="1">
    <citation type="submission" date="2015-08" db="EMBL/GenBank/DDBJ databases">
        <title>Next Generation Sequencing and Analysis of the Genome of Puccinia sorghi L Schw, the Causal Agent of Maize Common Rust.</title>
        <authorList>
            <person name="Rochi L."/>
            <person name="Burguener G."/>
            <person name="Darino M."/>
            <person name="Turjanski A."/>
            <person name="Kreff E."/>
            <person name="Dieguez M.J."/>
            <person name="Sacco F."/>
        </authorList>
    </citation>
    <scope>NUCLEOTIDE SEQUENCE [LARGE SCALE GENOMIC DNA]</scope>
    <source>
        <strain evidence="9 10">RO10H11247</strain>
    </source>
</reference>
<evidence type="ECO:0000256" key="2">
    <source>
        <dbReference type="ARBA" id="ARBA00005349"/>
    </source>
</evidence>
<comment type="similarity">
    <text evidence="2">Belongs to the UbiH/COQ6 family.</text>
</comment>
<evidence type="ECO:0000256" key="6">
    <source>
        <dbReference type="ARBA" id="ARBA00023033"/>
    </source>
</evidence>
<keyword evidence="7" id="KW-1133">Transmembrane helix</keyword>
<evidence type="ECO:0000256" key="4">
    <source>
        <dbReference type="ARBA" id="ARBA00022827"/>
    </source>
</evidence>
<dbReference type="EMBL" id="LAVV01000188">
    <property type="protein sequence ID" value="KNZ64547.1"/>
    <property type="molecule type" value="Genomic_DNA"/>
</dbReference>
<gene>
    <name evidence="9" type="ORF">VP01_1016g3</name>
</gene>
<organism evidence="9 10">
    <name type="scientific">Puccinia sorghi</name>
    <dbReference type="NCBI Taxonomy" id="27349"/>
    <lineage>
        <taxon>Eukaryota</taxon>
        <taxon>Fungi</taxon>
        <taxon>Dikarya</taxon>
        <taxon>Basidiomycota</taxon>
        <taxon>Pucciniomycotina</taxon>
        <taxon>Pucciniomycetes</taxon>
        <taxon>Pucciniales</taxon>
        <taxon>Pucciniaceae</taxon>
        <taxon>Puccinia</taxon>
    </lineage>
</organism>
<dbReference type="GO" id="GO:0071949">
    <property type="term" value="F:FAD binding"/>
    <property type="evidence" value="ECO:0007669"/>
    <property type="project" value="InterPro"/>
</dbReference>
<dbReference type="PANTHER" id="PTHR43876:SF7">
    <property type="entry name" value="UBIQUINONE BIOSYNTHESIS MONOOXYGENASE COQ6, MITOCHONDRIAL"/>
    <property type="match status" value="1"/>
</dbReference>
<evidence type="ECO:0000256" key="3">
    <source>
        <dbReference type="ARBA" id="ARBA00022630"/>
    </source>
</evidence>
<evidence type="ECO:0000256" key="7">
    <source>
        <dbReference type="SAM" id="Phobius"/>
    </source>
</evidence>
<dbReference type="InterPro" id="IPR036188">
    <property type="entry name" value="FAD/NAD-bd_sf"/>
</dbReference>
<protein>
    <recommendedName>
        <fullName evidence="8">FAD-binding domain-containing protein</fullName>
    </recommendedName>
</protein>
<accession>A0A0L6VVB0</accession>
<keyword evidence="4" id="KW-0274">FAD</keyword>
<dbReference type="VEuPathDB" id="FungiDB:VP01_1016g3"/>
<proteinExistence type="inferred from homology"/>
<dbReference type="GO" id="GO:0004497">
    <property type="term" value="F:monooxygenase activity"/>
    <property type="evidence" value="ECO:0007669"/>
    <property type="project" value="UniProtKB-KW"/>
</dbReference>
<dbReference type="GO" id="GO:0006744">
    <property type="term" value="P:ubiquinone biosynthetic process"/>
    <property type="evidence" value="ECO:0007669"/>
    <property type="project" value="InterPro"/>
</dbReference>
<evidence type="ECO:0000256" key="5">
    <source>
        <dbReference type="ARBA" id="ARBA00023002"/>
    </source>
</evidence>
<dbReference type="OrthoDB" id="683240at2759"/>
<evidence type="ECO:0000313" key="10">
    <source>
        <dbReference type="Proteomes" id="UP000037035"/>
    </source>
</evidence>
<evidence type="ECO:0000259" key="8">
    <source>
        <dbReference type="Pfam" id="PF01494"/>
    </source>
</evidence>